<reference evidence="2 3" key="1">
    <citation type="submission" date="2021-01" db="EMBL/GenBank/DDBJ databases">
        <title>Chromosome-level genome assembly of a human fungal pathogen reveals clustering of transcriptionally co-regulated genes.</title>
        <authorList>
            <person name="Voorhies M."/>
            <person name="Cohen S."/>
            <person name="Shea T.P."/>
            <person name="Petrus S."/>
            <person name="Munoz J.F."/>
            <person name="Poplawski S."/>
            <person name="Goldman W.E."/>
            <person name="Michael T."/>
            <person name="Cuomo C.A."/>
            <person name="Sil A."/>
            <person name="Beyhan S."/>
        </authorList>
    </citation>
    <scope>NUCLEOTIDE SEQUENCE [LARGE SCALE GENOMIC DNA]</scope>
    <source>
        <strain evidence="2 3">G184AR</strain>
    </source>
</reference>
<gene>
    <name evidence="2" type="ORF">I7I52_06695</name>
</gene>
<dbReference type="Proteomes" id="UP000670092">
    <property type="component" value="Unassembled WGS sequence"/>
</dbReference>
<dbReference type="AlphaFoldDB" id="A0A8H7YS17"/>
<comment type="caution">
    <text evidence="2">The sequence shown here is derived from an EMBL/GenBank/DDBJ whole genome shotgun (WGS) entry which is preliminary data.</text>
</comment>
<feature type="compositionally biased region" description="Basic and acidic residues" evidence="1">
    <location>
        <begin position="57"/>
        <end position="67"/>
    </location>
</feature>
<organism evidence="2 3">
    <name type="scientific">Ajellomyces capsulatus</name>
    <name type="common">Darling's disease fungus</name>
    <name type="synonym">Histoplasma capsulatum</name>
    <dbReference type="NCBI Taxonomy" id="5037"/>
    <lineage>
        <taxon>Eukaryota</taxon>
        <taxon>Fungi</taxon>
        <taxon>Dikarya</taxon>
        <taxon>Ascomycota</taxon>
        <taxon>Pezizomycotina</taxon>
        <taxon>Eurotiomycetes</taxon>
        <taxon>Eurotiomycetidae</taxon>
        <taxon>Onygenales</taxon>
        <taxon>Ajellomycetaceae</taxon>
        <taxon>Histoplasma</taxon>
    </lineage>
</organism>
<evidence type="ECO:0000313" key="3">
    <source>
        <dbReference type="Proteomes" id="UP000670092"/>
    </source>
</evidence>
<protein>
    <submittedName>
        <fullName evidence="2">Uncharacterized protein</fullName>
    </submittedName>
</protein>
<accession>A0A8H7YS17</accession>
<sequence length="179" mass="20231">MLIWSCRKALLCADFYTHRTSKLNPWTYAGKGVCIQERRVEPMIHHPTQAKEPPIVVKRDGQDEKRTKAPPNTLNLSKLPSQSAIQPASQPTRPLSASSGDIQTEIQTEAPQDEVRRLLLRIFMYRPHVDPTDISKKGGSPIRAIVRCIQLASSAVLVSKRHRACWLGTCRITHVQYRS</sequence>
<feature type="region of interest" description="Disordered" evidence="1">
    <location>
        <begin position="44"/>
        <end position="99"/>
    </location>
</feature>
<dbReference type="OrthoDB" id="10418906at2759"/>
<proteinExistence type="predicted"/>
<name>A0A8H7YS17_AJECA</name>
<evidence type="ECO:0000256" key="1">
    <source>
        <dbReference type="SAM" id="MobiDB-lite"/>
    </source>
</evidence>
<evidence type="ECO:0000313" key="2">
    <source>
        <dbReference type="EMBL" id="KAG5296141.1"/>
    </source>
</evidence>
<feature type="compositionally biased region" description="Polar residues" evidence="1">
    <location>
        <begin position="70"/>
        <end position="99"/>
    </location>
</feature>
<dbReference type="VEuPathDB" id="FungiDB:I7I52_06695"/>
<dbReference type="EMBL" id="JAEVHI010000003">
    <property type="protein sequence ID" value="KAG5296141.1"/>
    <property type="molecule type" value="Genomic_DNA"/>
</dbReference>